<dbReference type="PANTHER" id="PTHR45947:SF14">
    <property type="entry name" value="SLL1723 PROTEIN"/>
    <property type="match status" value="1"/>
</dbReference>
<dbReference type="SUPFAM" id="SSF53756">
    <property type="entry name" value="UDP-Glycosyltransferase/glycogen phosphorylase"/>
    <property type="match status" value="1"/>
</dbReference>
<dbReference type="GO" id="GO:0016757">
    <property type="term" value="F:glycosyltransferase activity"/>
    <property type="evidence" value="ECO:0007669"/>
    <property type="project" value="InterPro"/>
</dbReference>
<reference evidence="2 3" key="1">
    <citation type="submission" date="2017-02" db="EMBL/GenBank/DDBJ databases">
        <authorList>
            <person name="Peterson S.W."/>
        </authorList>
    </citation>
    <scope>NUCLEOTIDE SEQUENCE [LARGE SCALE GENOMIC DNA]</scope>
    <source>
        <strain evidence="2 3">DSM 18034</strain>
    </source>
</reference>
<evidence type="ECO:0000313" key="2">
    <source>
        <dbReference type="EMBL" id="SKA79165.1"/>
    </source>
</evidence>
<dbReference type="PANTHER" id="PTHR45947">
    <property type="entry name" value="SULFOQUINOVOSYL TRANSFERASE SQD2"/>
    <property type="match status" value="1"/>
</dbReference>
<dbReference type="InterPro" id="IPR001296">
    <property type="entry name" value="Glyco_trans_1"/>
</dbReference>
<dbReference type="CDD" id="cd03801">
    <property type="entry name" value="GT4_PimA-like"/>
    <property type="match status" value="1"/>
</dbReference>
<proteinExistence type="predicted"/>
<sequence>MSRSSATSLGFVLKGFPRISETFISNEIRLLEQRGFRIHIYSMRHPRESFTHESVKAIRAKVTYLPQSVSYDFPRLLWQNICLFARIPKHYIKTARLWLSRYPQAPKKHTWLKHFLQAGWLVQCSAKREGIHHFHAHFAHTPSSVAMYAASFCDVPFSFFAHAKDIYTQNPIALKEKIDRAKFVVTCTAYNENYLKHIAKNAKKISCVRHGIDLSLFSPKSRPATPTPPFTILTVARLVPKKGLFDVLEALAFLRQKGIEFRYILAGDGPLRAQLLQKAENLGLAAQVLMTGTITHEAVCQLYEKADAFVLGCRLGDKGDRDGIPNVIAEAMAMGVPVAATRFSGIPELVEHEISGMLSAPEDPQELAHNLLRVLTDHQLRAQLIPAARQRVEHMFDNRTLIQTLAEVYEAGGIHPVEYKPAPQLMEAVQH</sequence>
<name>A0A1T4WQN0_9BACT</name>
<dbReference type="AlphaFoldDB" id="A0A1T4WQN0"/>
<dbReference type="Proteomes" id="UP000189733">
    <property type="component" value="Unassembled WGS sequence"/>
</dbReference>
<gene>
    <name evidence="2" type="ORF">SAMN02745702_02510</name>
</gene>
<keyword evidence="2" id="KW-0808">Transferase</keyword>
<dbReference type="STRING" id="1121442.SAMN02745702_02510"/>
<protein>
    <submittedName>
        <fullName evidence="2">Glycosyltransferase involved in cell wall bisynthesis</fullName>
    </submittedName>
</protein>
<feature type="domain" description="Glycosyl transferase family 1" evidence="1">
    <location>
        <begin position="225"/>
        <end position="391"/>
    </location>
</feature>
<accession>A0A1T4WQN0</accession>
<dbReference type="Pfam" id="PF00534">
    <property type="entry name" value="Glycos_transf_1"/>
    <property type="match status" value="1"/>
</dbReference>
<evidence type="ECO:0000259" key="1">
    <source>
        <dbReference type="Pfam" id="PF00534"/>
    </source>
</evidence>
<dbReference type="RefSeq" id="WP_078685790.1">
    <property type="nucleotide sequence ID" value="NZ_FUYA01000009.1"/>
</dbReference>
<evidence type="ECO:0000313" key="3">
    <source>
        <dbReference type="Proteomes" id="UP000189733"/>
    </source>
</evidence>
<dbReference type="OrthoDB" id="267270at2"/>
<dbReference type="EMBL" id="FUYA01000009">
    <property type="protein sequence ID" value="SKA79165.1"/>
    <property type="molecule type" value="Genomic_DNA"/>
</dbReference>
<dbReference type="InterPro" id="IPR050194">
    <property type="entry name" value="Glycosyltransferase_grp1"/>
</dbReference>
<organism evidence="2 3">
    <name type="scientific">Desulfobaculum bizertense DSM 18034</name>
    <dbReference type="NCBI Taxonomy" id="1121442"/>
    <lineage>
        <taxon>Bacteria</taxon>
        <taxon>Pseudomonadati</taxon>
        <taxon>Thermodesulfobacteriota</taxon>
        <taxon>Desulfovibrionia</taxon>
        <taxon>Desulfovibrionales</taxon>
        <taxon>Desulfovibrionaceae</taxon>
        <taxon>Desulfobaculum</taxon>
    </lineage>
</organism>
<dbReference type="Gene3D" id="3.40.50.2000">
    <property type="entry name" value="Glycogen Phosphorylase B"/>
    <property type="match status" value="2"/>
</dbReference>
<keyword evidence="3" id="KW-1185">Reference proteome</keyword>